<feature type="domain" description="Bacillithiol biosynthesis BshC C-terminal coiled-coil" evidence="4">
    <location>
        <begin position="378"/>
        <end position="537"/>
    </location>
</feature>
<evidence type="ECO:0000259" key="3">
    <source>
        <dbReference type="Pfam" id="PF10079"/>
    </source>
</evidence>
<evidence type="ECO:0000256" key="1">
    <source>
        <dbReference type="ARBA" id="ARBA00022598"/>
    </source>
</evidence>
<dbReference type="Pfam" id="PF24850">
    <property type="entry name" value="CC_BshC"/>
    <property type="match status" value="1"/>
</dbReference>
<evidence type="ECO:0000256" key="2">
    <source>
        <dbReference type="HAMAP-Rule" id="MF_01867"/>
    </source>
</evidence>
<evidence type="ECO:0000313" key="8">
    <source>
        <dbReference type="Proteomes" id="UP000294641"/>
    </source>
</evidence>
<keyword evidence="1 2" id="KW-0436">Ligase</keyword>
<dbReference type="InterPro" id="IPR011199">
    <property type="entry name" value="Bacillithiol_biosynth_BshC"/>
</dbReference>
<dbReference type="InterPro" id="IPR055398">
    <property type="entry name" value="Rossmann-like_BshC"/>
</dbReference>
<dbReference type="PIRSF" id="PIRSF012535">
    <property type="entry name" value="UCP012535"/>
    <property type="match status" value="1"/>
</dbReference>
<dbReference type="GO" id="GO:0016874">
    <property type="term" value="F:ligase activity"/>
    <property type="evidence" value="ECO:0007669"/>
    <property type="project" value="UniProtKB-UniRule"/>
</dbReference>
<comment type="caution">
    <text evidence="5">The sequence shown here is derived from an EMBL/GenBank/DDBJ whole genome shotgun (WGS) entry which is preliminary data.</text>
</comment>
<dbReference type="HAMAP" id="MF_01867">
    <property type="entry name" value="BshC"/>
    <property type="match status" value="1"/>
</dbReference>
<accession>A0A2U3ABZ9</accession>
<dbReference type="Proteomes" id="UP000254330">
    <property type="component" value="Unassembled WGS sequence"/>
</dbReference>
<dbReference type="EMBL" id="SNZG01000022">
    <property type="protein sequence ID" value="TDR36917.1"/>
    <property type="molecule type" value="Genomic_DNA"/>
</dbReference>
<proteinExistence type="inferred from homology"/>
<dbReference type="Proteomes" id="UP000294641">
    <property type="component" value="Unassembled WGS sequence"/>
</dbReference>
<keyword evidence="8" id="KW-1185">Reference proteome</keyword>
<comment type="similarity">
    <text evidence="2">Belongs to the BshC family.</text>
</comment>
<comment type="function">
    <text evidence="2">Involved in bacillithiol (BSH) biosynthesis. May catalyze the last step of the pathway, the addition of cysteine to glucosamine malate (GlcN-Mal) to generate BSH.</text>
</comment>
<dbReference type="InterPro" id="IPR055399">
    <property type="entry name" value="CC_BshC"/>
</dbReference>
<dbReference type="RefSeq" id="WP_109349916.1">
    <property type="nucleotide sequence ID" value="NZ_BJUE01000077.1"/>
</dbReference>
<dbReference type="EMBL" id="UGNP01000001">
    <property type="protein sequence ID" value="STX08990.1"/>
    <property type="molecule type" value="Genomic_DNA"/>
</dbReference>
<protein>
    <recommendedName>
        <fullName evidence="2">Putative cysteine ligase BshC</fullName>
        <ecNumber evidence="2">6.-.-.-</ecNumber>
    </recommendedName>
</protein>
<dbReference type="Pfam" id="PF10079">
    <property type="entry name" value="Rossmann-like_BshC"/>
    <property type="match status" value="1"/>
</dbReference>
<name>A0A2U3ABZ9_9BACL</name>
<reference evidence="5 7" key="1">
    <citation type="submission" date="2018-06" db="EMBL/GenBank/DDBJ databases">
        <authorList>
            <consortium name="Pathogen Informatics"/>
            <person name="Doyle S."/>
        </authorList>
    </citation>
    <scope>NUCLEOTIDE SEQUENCE [LARGE SCALE GENOMIC DNA]</scope>
    <source>
        <strain evidence="5 7">NCTC10597</strain>
    </source>
</reference>
<evidence type="ECO:0000313" key="6">
    <source>
        <dbReference type="EMBL" id="TDR36917.1"/>
    </source>
</evidence>
<dbReference type="OrthoDB" id="9765151at2"/>
<reference evidence="6 8" key="2">
    <citation type="submission" date="2019-03" db="EMBL/GenBank/DDBJ databases">
        <title>Genomic Encyclopedia of Type Strains, Phase IV (KMG-IV): sequencing the most valuable type-strain genomes for metagenomic binning, comparative biology and taxonomic classification.</title>
        <authorList>
            <person name="Goeker M."/>
        </authorList>
    </citation>
    <scope>NUCLEOTIDE SEQUENCE [LARGE SCALE GENOMIC DNA]</scope>
    <source>
        <strain evidence="6 8">DSM 20580</strain>
    </source>
</reference>
<sequence>MKLEQLYVNNSNQLLQDYRDQKESIGSFFHFKNEQSSFEERLSDLKNHPVRRLELTKIIRKYMSQLESTPKIEKHLDELEKDAVLVIGGQQSGLLTGPMYSINKAISVLLLAKEQREKLGVPVVPLFWVAGEDHDLDEINHTFYPLSNRLVKHTYTEDGIVKKMASAANLNYEALHEWIEQLFIQFGETAYTKELLANVLHVAENSDTYTTFFVKLMNGLFKEQGLLYMDAADADLRAYEAPYFKTLINHSEEIAAVVTAREAYLEELGYGSPIGATNNAANLFYVKDGERHLLTRKDGYFMNSSIGVKFTREEMLDLADDEACFSNNVVTRPMMQDLVFPVLSFVGGPGELAYWATLKDGFELLGMKVPIFTPRMNVTYVTRETVANLQEIGITAADAINGAVNQLKAKYDEEIYDQEAKTAIEEAKNLLSKQYKVIQQHLKEHEIKIERIVDKNLEFHKHQFDFLMKQIEKDIRLKHSVAFKRFEQVENELLPAGGFQERVYTPYPYLNQFGEGFISGIMALPLQTSYKHQIVYL</sequence>
<evidence type="ECO:0000313" key="7">
    <source>
        <dbReference type="Proteomes" id="UP000254330"/>
    </source>
</evidence>
<evidence type="ECO:0000313" key="5">
    <source>
        <dbReference type="EMBL" id="STX08990.1"/>
    </source>
</evidence>
<gene>
    <name evidence="2" type="primary">bshC</name>
    <name evidence="6" type="ORF">DFR61_1221</name>
    <name evidence="5" type="ORF">NCTC10597_00659</name>
</gene>
<evidence type="ECO:0000259" key="4">
    <source>
        <dbReference type="Pfam" id="PF24850"/>
    </source>
</evidence>
<dbReference type="AlphaFoldDB" id="A0A2U3ABZ9"/>
<organism evidence="5 7">
    <name type="scientific">Kurthia zopfii</name>
    <dbReference type="NCBI Taxonomy" id="1650"/>
    <lineage>
        <taxon>Bacteria</taxon>
        <taxon>Bacillati</taxon>
        <taxon>Bacillota</taxon>
        <taxon>Bacilli</taxon>
        <taxon>Bacillales</taxon>
        <taxon>Caryophanaceae</taxon>
        <taxon>Kurthia</taxon>
    </lineage>
</organism>
<feature type="domain" description="Bacillithiol biosynthesis BshC N-terminal Rossmann-like" evidence="3">
    <location>
        <begin position="1"/>
        <end position="376"/>
    </location>
</feature>
<dbReference type="EC" id="6.-.-.-" evidence="2"/>
<dbReference type="NCBIfam" id="TIGR03998">
    <property type="entry name" value="thiol_BshC"/>
    <property type="match status" value="1"/>
</dbReference>